<evidence type="ECO:0000256" key="10">
    <source>
        <dbReference type="ARBA" id="ARBA00023152"/>
    </source>
</evidence>
<comment type="similarity">
    <text evidence="2">Belongs to the pyruvate kinase family.</text>
</comment>
<evidence type="ECO:0000313" key="13">
    <source>
        <dbReference type="EMBL" id="KKP55225.1"/>
    </source>
</evidence>
<dbReference type="AlphaFoldDB" id="A0A0G0CW21"/>
<name>A0A0G0CW21_9BACT</name>
<comment type="caution">
    <text evidence="13">The sequence shown here is derived from an EMBL/GenBank/DDBJ whole genome shotgun (WGS) entry which is preliminary data.</text>
</comment>
<dbReference type="InterPro" id="IPR015806">
    <property type="entry name" value="Pyrv_Knase_insert_dom_sf"/>
</dbReference>
<evidence type="ECO:0000256" key="11">
    <source>
        <dbReference type="ARBA" id="ARBA00023317"/>
    </source>
</evidence>
<dbReference type="Proteomes" id="UP000034488">
    <property type="component" value="Unassembled WGS sequence"/>
</dbReference>
<sequence>MREFAKTKIVATIGPSSWDKTILKDMIFNGMDVARINASFADFAELERVSKDIKELSSRVAIMLDTQGHKIRTTGFTNEIVLKNNDKVAIIPQNRIKKNETDNIHIRITYDTLHEDVSRSATILLDDGNIVLT</sequence>
<dbReference type="EMBL" id="LBPI01000003">
    <property type="protein sequence ID" value="KKP55225.1"/>
    <property type="molecule type" value="Genomic_DNA"/>
</dbReference>
<keyword evidence="7 13" id="KW-0418">Kinase</keyword>
<keyword evidence="6" id="KW-0547">Nucleotide-binding</keyword>
<keyword evidence="4" id="KW-0808">Transferase</keyword>
<dbReference type="GO" id="GO:0004743">
    <property type="term" value="F:pyruvate kinase activity"/>
    <property type="evidence" value="ECO:0007669"/>
    <property type="project" value="UniProtKB-EC"/>
</dbReference>
<dbReference type="Pfam" id="PF00224">
    <property type="entry name" value="PK"/>
    <property type="match status" value="1"/>
</dbReference>
<evidence type="ECO:0000313" key="14">
    <source>
        <dbReference type="Proteomes" id="UP000034488"/>
    </source>
</evidence>
<dbReference type="GO" id="GO:0016301">
    <property type="term" value="F:kinase activity"/>
    <property type="evidence" value="ECO:0007669"/>
    <property type="project" value="UniProtKB-KW"/>
</dbReference>
<organism evidence="13 14">
    <name type="scientific">candidate division WS6 bacterium GW2011_GWB1_33_6</name>
    <dbReference type="NCBI Taxonomy" id="1619088"/>
    <lineage>
        <taxon>Bacteria</taxon>
        <taxon>Candidatus Dojkabacteria</taxon>
    </lineage>
</organism>
<evidence type="ECO:0000256" key="2">
    <source>
        <dbReference type="ARBA" id="ARBA00008663"/>
    </source>
</evidence>
<dbReference type="Gene3D" id="3.20.20.60">
    <property type="entry name" value="Phosphoenolpyruvate-binding domains"/>
    <property type="match status" value="1"/>
</dbReference>
<dbReference type="InterPro" id="IPR001697">
    <property type="entry name" value="Pyr_Knase"/>
</dbReference>
<feature type="non-terminal residue" evidence="13">
    <location>
        <position position="133"/>
    </location>
</feature>
<keyword evidence="5" id="KW-0479">Metal-binding</keyword>
<dbReference type="GO" id="GO:0000287">
    <property type="term" value="F:magnesium ion binding"/>
    <property type="evidence" value="ECO:0007669"/>
    <property type="project" value="InterPro"/>
</dbReference>
<dbReference type="Gene3D" id="2.40.33.10">
    <property type="entry name" value="PK beta-barrel domain-like"/>
    <property type="match status" value="1"/>
</dbReference>
<feature type="domain" description="Pyruvate kinase barrel" evidence="12">
    <location>
        <begin position="6"/>
        <end position="132"/>
    </location>
</feature>
<evidence type="ECO:0000256" key="9">
    <source>
        <dbReference type="ARBA" id="ARBA00022842"/>
    </source>
</evidence>
<evidence type="ECO:0000256" key="6">
    <source>
        <dbReference type="ARBA" id="ARBA00022741"/>
    </source>
</evidence>
<gene>
    <name evidence="13" type="ORF">UR47_C0003G0001</name>
</gene>
<proteinExistence type="inferred from homology"/>
<evidence type="ECO:0000256" key="4">
    <source>
        <dbReference type="ARBA" id="ARBA00022679"/>
    </source>
</evidence>
<dbReference type="GO" id="GO:0030955">
    <property type="term" value="F:potassium ion binding"/>
    <property type="evidence" value="ECO:0007669"/>
    <property type="project" value="InterPro"/>
</dbReference>
<dbReference type="SUPFAM" id="SSF51621">
    <property type="entry name" value="Phosphoenolpyruvate/pyruvate domain"/>
    <property type="match status" value="1"/>
</dbReference>
<dbReference type="SUPFAM" id="SSF50800">
    <property type="entry name" value="PK beta-barrel domain-like"/>
    <property type="match status" value="1"/>
</dbReference>
<keyword evidence="9" id="KW-0460">Magnesium</keyword>
<evidence type="ECO:0000256" key="3">
    <source>
        <dbReference type="ARBA" id="ARBA00012142"/>
    </source>
</evidence>
<reference evidence="13 14" key="1">
    <citation type="journal article" date="2015" name="Nature">
        <title>rRNA introns, odd ribosomes, and small enigmatic genomes across a large radiation of phyla.</title>
        <authorList>
            <person name="Brown C.T."/>
            <person name="Hug L.A."/>
            <person name="Thomas B.C."/>
            <person name="Sharon I."/>
            <person name="Castelle C.J."/>
            <person name="Singh A."/>
            <person name="Wilkins M.J."/>
            <person name="Williams K.H."/>
            <person name="Banfield J.F."/>
        </authorList>
    </citation>
    <scope>NUCLEOTIDE SEQUENCE [LARGE SCALE GENOMIC DNA]</scope>
</reference>
<evidence type="ECO:0000256" key="7">
    <source>
        <dbReference type="ARBA" id="ARBA00022777"/>
    </source>
</evidence>
<dbReference type="EC" id="2.7.1.40" evidence="3"/>
<evidence type="ECO:0000259" key="12">
    <source>
        <dbReference type="Pfam" id="PF00224"/>
    </source>
</evidence>
<accession>A0A0G0CW21</accession>
<keyword evidence="11 13" id="KW-0670">Pyruvate</keyword>
<evidence type="ECO:0000256" key="1">
    <source>
        <dbReference type="ARBA" id="ARBA00004997"/>
    </source>
</evidence>
<dbReference type="InterPro" id="IPR040442">
    <property type="entry name" value="Pyrv_kinase-like_dom_sf"/>
</dbReference>
<keyword evidence="10" id="KW-0324">Glycolysis</keyword>
<dbReference type="PANTHER" id="PTHR11817">
    <property type="entry name" value="PYRUVATE KINASE"/>
    <property type="match status" value="1"/>
</dbReference>
<dbReference type="GO" id="GO:0005524">
    <property type="term" value="F:ATP binding"/>
    <property type="evidence" value="ECO:0007669"/>
    <property type="project" value="UniProtKB-KW"/>
</dbReference>
<dbReference type="InterPro" id="IPR011037">
    <property type="entry name" value="Pyrv_Knase-like_insert_dom_sf"/>
</dbReference>
<evidence type="ECO:0000256" key="5">
    <source>
        <dbReference type="ARBA" id="ARBA00022723"/>
    </source>
</evidence>
<keyword evidence="8" id="KW-0067">ATP-binding</keyword>
<comment type="pathway">
    <text evidence="1">Carbohydrate degradation; glycolysis; pyruvate from D-glyceraldehyde 3-phosphate: step 5/5.</text>
</comment>
<dbReference type="UniPathway" id="UPA00109">
    <property type="reaction ID" value="UER00188"/>
</dbReference>
<dbReference type="InterPro" id="IPR015813">
    <property type="entry name" value="Pyrv/PenolPyrv_kinase-like_dom"/>
</dbReference>
<evidence type="ECO:0000256" key="8">
    <source>
        <dbReference type="ARBA" id="ARBA00022840"/>
    </source>
</evidence>
<dbReference type="InterPro" id="IPR015793">
    <property type="entry name" value="Pyrv_Knase_brl"/>
</dbReference>
<protein>
    <recommendedName>
        <fullName evidence="3">pyruvate kinase</fullName>
        <ecNumber evidence="3">2.7.1.40</ecNumber>
    </recommendedName>
</protein>